<keyword evidence="1 3" id="KW-0378">Hydrolase</keyword>
<gene>
    <name evidence="3" type="ORF">J2Z81_002379</name>
</gene>
<dbReference type="PANTHER" id="PTHR43056">
    <property type="entry name" value="PEPTIDASE S9 PROLYL OLIGOPEPTIDASE"/>
    <property type="match status" value="1"/>
</dbReference>
<evidence type="ECO:0000256" key="1">
    <source>
        <dbReference type="ARBA" id="ARBA00022801"/>
    </source>
</evidence>
<name>A0ABS4SA60_9BACI</name>
<dbReference type="SUPFAM" id="SSF49785">
    <property type="entry name" value="Galactose-binding domain-like"/>
    <property type="match status" value="1"/>
</dbReference>
<dbReference type="EMBL" id="JAGIKX010000025">
    <property type="protein sequence ID" value="MBP2258396.1"/>
    <property type="molecule type" value="Genomic_DNA"/>
</dbReference>
<accession>A0ABS4SA60</accession>
<feature type="domain" description="Xaa-Pro dipeptidyl-peptidase C-terminal" evidence="2">
    <location>
        <begin position="309"/>
        <end position="547"/>
    </location>
</feature>
<comment type="caution">
    <text evidence="3">The sequence shown here is derived from an EMBL/GenBank/DDBJ whole genome shotgun (WGS) entry which is preliminary data.</text>
</comment>
<dbReference type="NCBIfam" id="TIGR00976">
    <property type="entry name" value="CocE_NonD"/>
    <property type="match status" value="1"/>
</dbReference>
<dbReference type="SMART" id="SM00939">
    <property type="entry name" value="PepX_C"/>
    <property type="match status" value="1"/>
</dbReference>
<keyword evidence="4" id="KW-1185">Reference proteome</keyword>
<dbReference type="Proteomes" id="UP001519294">
    <property type="component" value="Unassembled WGS sequence"/>
</dbReference>
<dbReference type="Gene3D" id="1.10.3020.10">
    <property type="entry name" value="alpha-amino acid ester hydrolase ( Helical cap domain)"/>
    <property type="match status" value="1"/>
</dbReference>
<dbReference type="RefSeq" id="WP_226981344.1">
    <property type="nucleotide sequence ID" value="NZ_JAGIKX010000025.1"/>
</dbReference>
<dbReference type="Pfam" id="PF02129">
    <property type="entry name" value="Peptidase_S15"/>
    <property type="match status" value="1"/>
</dbReference>
<dbReference type="InterPro" id="IPR029058">
    <property type="entry name" value="AB_hydrolase_fold"/>
</dbReference>
<dbReference type="InterPro" id="IPR000383">
    <property type="entry name" value="Xaa-Pro-like_dom"/>
</dbReference>
<proteinExistence type="predicted"/>
<dbReference type="Pfam" id="PF08530">
    <property type="entry name" value="PepX_C"/>
    <property type="match status" value="1"/>
</dbReference>
<dbReference type="InterPro" id="IPR008979">
    <property type="entry name" value="Galactose-bd-like_sf"/>
</dbReference>
<evidence type="ECO:0000259" key="2">
    <source>
        <dbReference type="SMART" id="SM00939"/>
    </source>
</evidence>
<evidence type="ECO:0000313" key="3">
    <source>
        <dbReference type="EMBL" id="MBP2258396.1"/>
    </source>
</evidence>
<dbReference type="InterPro" id="IPR050585">
    <property type="entry name" value="Xaa-Pro_dipeptidyl-ppase/CocE"/>
</dbReference>
<organism evidence="3 4">
    <name type="scientific">Virgibacillus alimentarius</name>
    <dbReference type="NCBI Taxonomy" id="698769"/>
    <lineage>
        <taxon>Bacteria</taxon>
        <taxon>Bacillati</taxon>
        <taxon>Bacillota</taxon>
        <taxon>Bacilli</taxon>
        <taxon>Bacillales</taxon>
        <taxon>Bacillaceae</taxon>
        <taxon>Virgibacillus</taxon>
    </lineage>
</organism>
<sequence>MKRNYILEENVECKLSDGTILRSDVYRPNDDHRYPVLMLRLPYDKKTPRYFNEYVEVPRMVDAGYIVILQDVRGRFASDGAFYPFVNERKDGYESVEWAASLPCSNGKVGLFGMSYHGYTQFAAAAEMPPSLKAIAPVMSMTDPWTGMLHNENALVEIGSFATWTLESILPNMLKRRGEKRNVQQYTDDLPDWISYAPSNTWPPLKELDPNSFFFDFINKNMNQEMIEYISLYDHLQEMKVPALFIGGWFDSLLKSTIKAYQNYTGPSMLWIGPWTHTEMTGRAGECYFEDSATSIGMDKIQDPTELHIRWFDHWLKDKPLAIDKSVHLYKMGQKTWEALDRLPASVHVQHFYLESNGDARTLHGDGRLMMEPTTIDSLNKLLLDPKNPVPSYGGNSIVAGQEAGMFDQRKIQSRKDVLVYTSRPLETPLNIYGLVQADIWASSPSSLLDIFIRVSDVNPDGRAYNIVDSFHREVVNKDQPARIQMGVNYTAYQVKAGHSIRIEIAASNAPQYDVNQNNGQTSITASNGLPAYETIYHSKRYPSNIILPLENT</sequence>
<dbReference type="PANTHER" id="PTHR43056:SF10">
    <property type="entry name" value="COCE_NOND FAMILY, PUTATIVE (AFU_ORTHOLOGUE AFUA_7G00600)-RELATED"/>
    <property type="match status" value="1"/>
</dbReference>
<reference evidence="3 4" key="1">
    <citation type="submission" date="2021-03" db="EMBL/GenBank/DDBJ databases">
        <title>Genomic Encyclopedia of Type Strains, Phase IV (KMG-IV): sequencing the most valuable type-strain genomes for metagenomic binning, comparative biology and taxonomic classification.</title>
        <authorList>
            <person name="Goeker M."/>
        </authorList>
    </citation>
    <scope>NUCLEOTIDE SEQUENCE [LARGE SCALE GENOMIC DNA]</scope>
    <source>
        <strain evidence="3 4">DSM 25790</strain>
    </source>
</reference>
<protein>
    <submittedName>
        <fullName evidence="3">CocE/NonD family hydrolase</fullName>
    </submittedName>
</protein>
<dbReference type="InterPro" id="IPR013736">
    <property type="entry name" value="Xaa-Pro_dipept_C"/>
</dbReference>
<dbReference type="GO" id="GO:0016787">
    <property type="term" value="F:hydrolase activity"/>
    <property type="evidence" value="ECO:0007669"/>
    <property type="project" value="UniProtKB-KW"/>
</dbReference>
<dbReference type="Gene3D" id="2.60.120.260">
    <property type="entry name" value="Galactose-binding domain-like"/>
    <property type="match status" value="1"/>
</dbReference>
<dbReference type="Gene3D" id="3.40.50.1820">
    <property type="entry name" value="alpha/beta hydrolase"/>
    <property type="match status" value="1"/>
</dbReference>
<dbReference type="InterPro" id="IPR005674">
    <property type="entry name" value="CocE/Ser_esterase"/>
</dbReference>
<dbReference type="SUPFAM" id="SSF53474">
    <property type="entry name" value="alpha/beta-Hydrolases"/>
    <property type="match status" value="1"/>
</dbReference>
<evidence type="ECO:0000313" key="4">
    <source>
        <dbReference type="Proteomes" id="UP001519294"/>
    </source>
</evidence>